<dbReference type="NCBIfam" id="TIGR02251">
    <property type="entry name" value="HIF-SF_euk"/>
    <property type="match status" value="1"/>
</dbReference>
<evidence type="ECO:0000256" key="3">
    <source>
        <dbReference type="SAM" id="Phobius"/>
    </source>
</evidence>
<evidence type="ECO:0000313" key="6">
    <source>
        <dbReference type="Proteomes" id="UP000239649"/>
    </source>
</evidence>
<dbReference type="CDD" id="cd07521">
    <property type="entry name" value="HAD_FCP1-like"/>
    <property type="match status" value="1"/>
</dbReference>
<dbReference type="Pfam" id="PF03151">
    <property type="entry name" value="TPT"/>
    <property type="match status" value="1"/>
</dbReference>
<dbReference type="InterPro" id="IPR036412">
    <property type="entry name" value="HAD-like_sf"/>
</dbReference>
<dbReference type="InterPro" id="IPR008011">
    <property type="entry name" value="Complex1_LYR_dom"/>
</dbReference>
<dbReference type="STRING" id="554055.A0A2P6VQS5"/>
<keyword evidence="3" id="KW-0812">Transmembrane</keyword>
<dbReference type="CDD" id="cd20269">
    <property type="entry name" value="Complex1_LYR_LYRM9"/>
    <property type="match status" value="1"/>
</dbReference>
<comment type="similarity">
    <text evidence="1">Belongs to the complex I LYR family. LYRM9 subfamily.</text>
</comment>
<keyword evidence="3" id="KW-1133">Transmembrane helix</keyword>
<dbReference type="SUPFAM" id="SSF56784">
    <property type="entry name" value="HAD-like"/>
    <property type="match status" value="1"/>
</dbReference>
<dbReference type="InterPro" id="IPR037185">
    <property type="entry name" value="EmrE-like"/>
</dbReference>
<proteinExistence type="inferred from homology"/>
<accession>A0A2P6VQS5</accession>
<dbReference type="Pfam" id="PF05347">
    <property type="entry name" value="Complex1_LYR"/>
    <property type="match status" value="1"/>
</dbReference>
<dbReference type="SMART" id="SM00577">
    <property type="entry name" value="CPDc"/>
    <property type="match status" value="1"/>
</dbReference>
<dbReference type="PANTHER" id="PTHR12210">
    <property type="entry name" value="DULLARD PROTEIN PHOSPHATASE"/>
    <property type="match status" value="1"/>
</dbReference>
<dbReference type="PROSITE" id="PS50969">
    <property type="entry name" value="FCP1"/>
    <property type="match status" value="1"/>
</dbReference>
<dbReference type="SUPFAM" id="SSF103481">
    <property type="entry name" value="Multidrug resistance efflux transporter EmrE"/>
    <property type="match status" value="1"/>
</dbReference>
<evidence type="ECO:0000313" key="5">
    <source>
        <dbReference type="EMBL" id="PSC76453.1"/>
    </source>
</evidence>
<reference evidence="5 6" key="1">
    <citation type="journal article" date="2018" name="Plant J.">
        <title>Genome sequences of Chlorella sorokiniana UTEX 1602 and Micractinium conductrix SAG 241.80: implications to maltose excretion by a green alga.</title>
        <authorList>
            <person name="Arriola M.B."/>
            <person name="Velmurugan N."/>
            <person name="Zhang Y."/>
            <person name="Plunkett M.H."/>
            <person name="Hondzo H."/>
            <person name="Barney B.M."/>
        </authorList>
    </citation>
    <scope>NUCLEOTIDE SEQUENCE [LARGE SCALE GENOMIC DNA]</scope>
    <source>
        <strain evidence="5 6">SAG 241.80</strain>
    </source>
</reference>
<dbReference type="InterPro" id="IPR023214">
    <property type="entry name" value="HAD_sf"/>
</dbReference>
<sequence length="853" mass="92099">MNPQSARALSLYRKLWRQCGFLPKNVKDYYRNSIRSGFVSFRDEDDSDVLDRIFRQSPLDAKWVLTKYKNEQGKPGARSGPPPTARLPLKSALKQKRLAADGWEEDGTPVDAGIKKRVRIHSSNNMVRIFSTSHSALSPQDSPQGHGVHSLPLSHSDDDGTPQSGRPRRRRPPPRKSPLAVRLLARAFGWRSSRRSSSSSESLVLGVLFTLSWMAASSALIFANKRLMVDAGFRFPFALTAMGQATSTLLAFAACVAGVAPLRPPPSSRAMLTKLLPVSLSFAASLFLGNVAYLGLSVAFINIMKAATPVVTLTLGLALGLERLSLGTLAATVMIAAGTAAATASEADSDHFHWLAFVAFALSVVFEGVRVVMTEKLLGQARYNVMEALVYLGPFTACALALGAVVFELPHGLATHGWALLCERPGQFASATAISFLVNLFCYLAITHIAATSFKVAGCLKNVLVVWGGIAQGDVVTPRELQGYAISLAGFLLFSAVAGRISGQQAEARADGTDGKLLQMADRDDAATEEPTPSTQRGAEDEAMEDPNLASLITQVNTRDQQAAPVPAAVQYAGEPGEEEGGSGDVRSTWKNKFRSIFCCLAPAANEQYVRQDEGPVVLRPIAPQPPAWAEPVLGPMLPHDTGKKCLVLDLDETLVHSSFKPVPQPDYIIPVEIEGRIVDVYVLKRPFVDHFLRAVGSRFEVVVFTASLGKYAGPLLDLLDKAGVVRWRLFREACYPYEGSYVKDLQCLGRDLAQTIIVDNSPHSYMFQPENALPIGTFIDDMQDQELLDCLDLLLAVEKVDDVRAHLGPILARKQAGLLASFTQAVGNLAGSLNMLAGSQGQAGRTSMSGDS</sequence>
<feature type="domain" description="FCP1 homology" evidence="4">
    <location>
        <begin position="640"/>
        <end position="798"/>
    </location>
</feature>
<feature type="transmembrane region" description="Helical" evidence="3">
    <location>
        <begin position="280"/>
        <end position="303"/>
    </location>
</feature>
<dbReference type="EMBL" id="LHPF02000001">
    <property type="protein sequence ID" value="PSC76453.1"/>
    <property type="molecule type" value="Genomic_DNA"/>
</dbReference>
<feature type="transmembrane region" description="Helical" evidence="3">
    <location>
        <begin position="324"/>
        <end position="345"/>
    </location>
</feature>
<feature type="transmembrane region" description="Helical" evidence="3">
    <location>
        <begin position="235"/>
        <end position="260"/>
    </location>
</feature>
<dbReference type="Gene3D" id="3.40.50.1000">
    <property type="entry name" value="HAD superfamily/HAD-like"/>
    <property type="match status" value="1"/>
</dbReference>
<dbReference type="InterPro" id="IPR011948">
    <property type="entry name" value="Dullard_phosphatase"/>
</dbReference>
<protein>
    <submittedName>
        <fullName evidence="5">Carboxy-terminal domain RNA polymerase II polypeptide A small phosphatase 1-like</fullName>
    </submittedName>
</protein>
<organism evidence="5 6">
    <name type="scientific">Micractinium conductrix</name>
    <dbReference type="NCBI Taxonomy" id="554055"/>
    <lineage>
        <taxon>Eukaryota</taxon>
        <taxon>Viridiplantae</taxon>
        <taxon>Chlorophyta</taxon>
        <taxon>core chlorophytes</taxon>
        <taxon>Trebouxiophyceae</taxon>
        <taxon>Chlorellales</taxon>
        <taxon>Chlorellaceae</taxon>
        <taxon>Chlorella clade</taxon>
        <taxon>Micractinium</taxon>
    </lineage>
</organism>
<feature type="transmembrane region" description="Helical" evidence="3">
    <location>
        <begin position="385"/>
        <end position="407"/>
    </location>
</feature>
<keyword evidence="3" id="KW-0472">Membrane</keyword>
<name>A0A2P6VQS5_9CHLO</name>
<gene>
    <name evidence="5" type="primary">g478</name>
    <name evidence="5" type="ORF">C2E20_0478</name>
</gene>
<evidence type="ECO:0000256" key="2">
    <source>
        <dbReference type="SAM" id="MobiDB-lite"/>
    </source>
</evidence>
<feature type="transmembrane region" description="Helical" evidence="3">
    <location>
        <begin position="351"/>
        <end position="373"/>
    </location>
</feature>
<feature type="region of interest" description="Disordered" evidence="2">
    <location>
        <begin position="134"/>
        <end position="178"/>
    </location>
</feature>
<dbReference type="InterPro" id="IPR004274">
    <property type="entry name" value="FCP1_dom"/>
</dbReference>
<feature type="transmembrane region" description="Helical" evidence="3">
    <location>
        <begin position="427"/>
        <end position="446"/>
    </location>
</feature>
<feature type="compositionally biased region" description="Polar residues" evidence="2">
    <location>
        <begin position="134"/>
        <end position="143"/>
    </location>
</feature>
<evidence type="ECO:0000259" key="4">
    <source>
        <dbReference type="PROSITE" id="PS50969"/>
    </source>
</evidence>
<feature type="transmembrane region" description="Helical" evidence="3">
    <location>
        <begin position="203"/>
        <end position="223"/>
    </location>
</feature>
<dbReference type="AlphaFoldDB" id="A0A2P6VQS5"/>
<dbReference type="OrthoDB" id="277011at2759"/>
<dbReference type="Pfam" id="PF03031">
    <property type="entry name" value="NIF"/>
    <property type="match status" value="1"/>
</dbReference>
<dbReference type="GO" id="GO:0016791">
    <property type="term" value="F:phosphatase activity"/>
    <property type="evidence" value="ECO:0007669"/>
    <property type="project" value="InterPro"/>
</dbReference>
<comment type="caution">
    <text evidence="5">The sequence shown here is derived from an EMBL/GenBank/DDBJ whole genome shotgun (WGS) entry which is preliminary data.</text>
</comment>
<evidence type="ECO:0000256" key="1">
    <source>
        <dbReference type="ARBA" id="ARBA00025757"/>
    </source>
</evidence>
<dbReference type="InterPro" id="IPR045291">
    <property type="entry name" value="Complex1_LYR_LYRM9"/>
</dbReference>
<dbReference type="InterPro" id="IPR050365">
    <property type="entry name" value="TIM50"/>
</dbReference>
<dbReference type="Proteomes" id="UP000239649">
    <property type="component" value="Unassembled WGS sequence"/>
</dbReference>
<dbReference type="InterPro" id="IPR004853">
    <property type="entry name" value="Sugar_P_trans_dom"/>
</dbReference>
<keyword evidence="6" id="KW-1185">Reference proteome</keyword>
<feature type="region of interest" description="Disordered" evidence="2">
    <location>
        <begin position="522"/>
        <end position="544"/>
    </location>
</feature>
<dbReference type="FunFam" id="3.40.50.1000:FF:000093">
    <property type="entry name" value="NLI interacting factor-like phosphatase family protein"/>
    <property type="match status" value="1"/>
</dbReference>